<organism evidence="2 3">
    <name type="scientific">Candidatus Aeolococcus gillhamiae</name>
    <dbReference type="NCBI Taxonomy" id="3127015"/>
    <lineage>
        <taxon>Bacteria</taxon>
        <taxon>Bacillati</taxon>
        <taxon>Candidatus Dormiibacterota</taxon>
        <taxon>Candidatus Dormibacteria</taxon>
        <taxon>Candidatus Aeolococcales</taxon>
        <taxon>Candidatus Aeolococcaceae</taxon>
        <taxon>Candidatus Aeolococcus</taxon>
    </lineage>
</organism>
<gene>
    <name evidence="2" type="ORF">DLM65_14750</name>
    <name evidence="1" type="ORF">JF886_09720</name>
</gene>
<dbReference type="AlphaFoldDB" id="A0A2W5YY14"/>
<proteinExistence type="predicted"/>
<comment type="caution">
    <text evidence="2">The sequence shown here is derived from an EMBL/GenBank/DDBJ whole genome shotgun (WGS) entry which is preliminary data.</text>
</comment>
<name>A0A2W5YY14_9BACT</name>
<dbReference type="Proteomes" id="UP000248724">
    <property type="component" value="Unassembled WGS sequence"/>
</dbReference>
<dbReference type="Proteomes" id="UP000606991">
    <property type="component" value="Unassembled WGS sequence"/>
</dbReference>
<sequence>MSDWRTLEIYSTFIQVTGEMEIVRPDRVSDAVNRFGDFLHLRNCRAEPLSVSYPILSRTEPVVTVAKAGVVLICPLDDAGDGNPALWREKVAHPASINTQAFSMVGDVHVEPRHTLQDHLERFPGDFIPVTNVSALWVTAISSGTHAVQRQFALLNPAAILSFSLR</sequence>
<evidence type="ECO:0000313" key="1">
    <source>
        <dbReference type="EMBL" id="MBJ7595121.1"/>
    </source>
</evidence>
<evidence type="ECO:0000313" key="2">
    <source>
        <dbReference type="EMBL" id="PZR77849.1"/>
    </source>
</evidence>
<accession>A0A2W5YY14</accession>
<reference evidence="1 4" key="3">
    <citation type="submission" date="2020-10" db="EMBL/GenBank/DDBJ databases">
        <title>Ca. Dormibacterota MAGs.</title>
        <authorList>
            <person name="Montgomery K."/>
        </authorList>
    </citation>
    <scope>NUCLEOTIDE SEQUENCE [LARGE SCALE GENOMIC DNA]</scope>
    <source>
        <strain evidence="1">SC8812_S17_18</strain>
    </source>
</reference>
<accession>A0A934JSY7</accession>
<protein>
    <submittedName>
        <fullName evidence="2">Uncharacterized protein</fullName>
    </submittedName>
</protein>
<reference evidence="2 3" key="1">
    <citation type="journal article" date="2017" name="Nature">
        <title>Atmospheric trace gases support primary production in Antarctic desert surface soil.</title>
        <authorList>
            <person name="Ji M."/>
            <person name="Greening C."/>
            <person name="Vanwonterghem I."/>
            <person name="Carere C.R."/>
            <person name="Bay S.K."/>
            <person name="Steen J.A."/>
            <person name="Montgomery K."/>
            <person name="Lines T."/>
            <person name="Beardall J."/>
            <person name="van Dorst J."/>
            <person name="Snape I."/>
            <person name="Stott M.B."/>
            <person name="Hugenholtz P."/>
            <person name="Ferrari B.C."/>
        </authorList>
    </citation>
    <scope>NUCLEOTIDE SEQUENCE [LARGE SCALE GENOMIC DNA]</scope>
    <source>
        <strain evidence="2">RRmetagenome_bin12</strain>
    </source>
</reference>
<dbReference type="EMBL" id="QHBU01000281">
    <property type="protein sequence ID" value="PZR77849.1"/>
    <property type="molecule type" value="Genomic_DNA"/>
</dbReference>
<reference evidence="2" key="2">
    <citation type="submission" date="2018-05" db="EMBL/GenBank/DDBJ databases">
        <authorList>
            <person name="Ferrari B."/>
        </authorList>
    </citation>
    <scope>NUCLEOTIDE SEQUENCE</scope>
    <source>
        <strain evidence="2">RRmetagenome_bin12</strain>
    </source>
</reference>
<evidence type="ECO:0000313" key="4">
    <source>
        <dbReference type="Proteomes" id="UP000606991"/>
    </source>
</evidence>
<evidence type="ECO:0000313" key="3">
    <source>
        <dbReference type="Proteomes" id="UP000248724"/>
    </source>
</evidence>
<dbReference type="RefSeq" id="WP_337311929.1">
    <property type="nucleotide sequence ID" value="NZ_JAEKNS010000100.1"/>
</dbReference>
<dbReference type="EMBL" id="JAEKNS010000100">
    <property type="protein sequence ID" value="MBJ7595121.1"/>
    <property type="molecule type" value="Genomic_DNA"/>
</dbReference>